<feature type="signal peptide" evidence="3">
    <location>
        <begin position="1"/>
        <end position="34"/>
    </location>
</feature>
<feature type="chain" id="PRO_5020263240" evidence="3">
    <location>
        <begin position="35"/>
        <end position="526"/>
    </location>
</feature>
<feature type="compositionally biased region" description="Low complexity" evidence="2">
    <location>
        <begin position="488"/>
        <end position="498"/>
    </location>
</feature>
<dbReference type="Proteomes" id="UP000290958">
    <property type="component" value="Unassembled WGS sequence"/>
</dbReference>
<dbReference type="AlphaFoldDB" id="A0A4Q1KDW0"/>
<dbReference type="EMBL" id="SBKP01000014">
    <property type="protein sequence ID" value="RXR26520.1"/>
    <property type="molecule type" value="Genomic_DNA"/>
</dbReference>
<reference evidence="7" key="1">
    <citation type="submission" date="2019-01" db="EMBL/GenBank/DDBJ databases">
        <title>Cytophagaceae bacterium strain CAR-16.</title>
        <authorList>
            <person name="Chen W.-M."/>
        </authorList>
    </citation>
    <scope>NUCLEOTIDE SEQUENCE [LARGE SCALE GENOMIC DNA]</scope>
    <source>
        <strain evidence="7">CHR27</strain>
    </source>
</reference>
<evidence type="ECO:0000259" key="5">
    <source>
        <dbReference type="Pfam" id="PF13629"/>
    </source>
</evidence>
<keyword evidence="3" id="KW-0732">Signal</keyword>
<dbReference type="GO" id="GO:0009306">
    <property type="term" value="P:protein secretion"/>
    <property type="evidence" value="ECO:0007669"/>
    <property type="project" value="InterPro"/>
</dbReference>
<dbReference type="Pfam" id="PF00263">
    <property type="entry name" value="Secretin"/>
    <property type="match status" value="1"/>
</dbReference>
<sequence length="526" mass="53848">MNHTRSSLRKAGGLASALLLASASLIAPAGIAGAAPDAAKSAENGVILMSVGASRVINLPGSMTDVVVANPGVADVHVRSQNQIYILAKSAGETSISATTAGGRVLWSGMVRVGNNLTSIDQMLKLAMPDSDITVSKMNGLILLTGTVKAPEDAAEAERLVQAFSAPPPGQPVPTVVSRLRTATPLQVNLQVKIAEVSRNLIHQIGTNLSSADFTNGFKFGAATGRQIVSGQWTPGGFLGTGNGLVPGTGGSVASQQIGATTIAADTKLFGMNILAALDLAEISGLATTLAQPNLTSLSGETASFLAGGEYPYTVFNGANNGNSIEFKQYGVQLAFTPVVLADGRISMRVRPSVSTLDFSINSSVPALKTRTAETTVELGSGQAFMIAGLLSNDTANNINKVPGIGNVPILGSLFKSRKFLRDETELVIVVTPYLVKPINASDVRLPTDGFRNATELQGLLLNKGSDGVSGANRPMPSVAPKAPPASPAGAPQAAITPVPAPAPTGDKRKPARTAAAEAVGPGFTF</sequence>
<evidence type="ECO:0000256" key="1">
    <source>
        <dbReference type="RuleBase" id="RU004003"/>
    </source>
</evidence>
<evidence type="ECO:0000313" key="7">
    <source>
        <dbReference type="Proteomes" id="UP000290958"/>
    </source>
</evidence>
<evidence type="ECO:0000256" key="3">
    <source>
        <dbReference type="SAM" id="SignalP"/>
    </source>
</evidence>
<dbReference type="InterPro" id="IPR004846">
    <property type="entry name" value="T2SS/T3SS_dom"/>
</dbReference>
<evidence type="ECO:0000256" key="2">
    <source>
        <dbReference type="SAM" id="MobiDB-lite"/>
    </source>
</evidence>
<dbReference type="PANTHER" id="PTHR30332:SF17">
    <property type="entry name" value="TYPE IV PILIATION SYSTEM PROTEIN DR_0774-RELATED"/>
    <property type="match status" value="1"/>
</dbReference>
<keyword evidence="7" id="KW-1185">Reference proteome</keyword>
<dbReference type="InterPro" id="IPR001775">
    <property type="entry name" value="GspD/PilQ"/>
</dbReference>
<accession>A0A4Q1KDW0</accession>
<dbReference type="Pfam" id="PF13629">
    <property type="entry name" value="T2SS-T3SS_pil_N"/>
    <property type="match status" value="1"/>
</dbReference>
<dbReference type="PANTHER" id="PTHR30332">
    <property type="entry name" value="PROBABLE GENERAL SECRETION PATHWAY PROTEIN D"/>
    <property type="match status" value="1"/>
</dbReference>
<evidence type="ECO:0000259" key="4">
    <source>
        <dbReference type="Pfam" id="PF00263"/>
    </source>
</evidence>
<dbReference type="InterPro" id="IPR050810">
    <property type="entry name" value="Bact_Secretion_Sys_Channel"/>
</dbReference>
<proteinExistence type="inferred from homology"/>
<feature type="domain" description="Type II/III secretion system secretin-like" evidence="4">
    <location>
        <begin position="284"/>
        <end position="437"/>
    </location>
</feature>
<name>A0A4Q1KDW0_9SPHN</name>
<feature type="region of interest" description="Disordered" evidence="2">
    <location>
        <begin position="465"/>
        <end position="526"/>
    </location>
</feature>
<dbReference type="RefSeq" id="WP_129404926.1">
    <property type="nucleotide sequence ID" value="NZ_SBKP01000014.1"/>
</dbReference>
<evidence type="ECO:0000313" key="6">
    <source>
        <dbReference type="EMBL" id="RXR26520.1"/>
    </source>
</evidence>
<comment type="caution">
    <text evidence="6">The sequence shown here is derived from an EMBL/GenBank/DDBJ whole genome shotgun (WGS) entry which is preliminary data.</text>
</comment>
<organism evidence="6 7">
    <name type="scientific">Sphingobium fluviale</name>
    <dbReference type="NCBI Taxonomy" id="2506423"/>
    <lineage>
        <taxon>Bacteria</taxon>
        <taxon>Pseudomonadati</taxon>
        <taxon>Pseudomonadota</taxon>
        <taxon>Alphaproteobacteria</taxon>
        <taxon>Sphingomonadales</taxon>
        <taxon>Sphingomonadaceae</taxon>
        <taxon>Sphingobium</taxon>
    </lineage>
</organism>
<dbReference type="PRINTS" id="PR00811">
    <property type="entry name" value="BCTERIALGSPD"/>
</dbReference>
<dbReference type="OrthoDB" id="9775455at2"/>
<comment type="similarity">
    <text evidence="1">Belongs to the bacterial secretin family.</text>
</comment>
<feature type="domain" description="Pilus formation protein N-terminal" evidence="5">
    <location>
        <begin position="46"/>
        <end position="113"/>
    </location>
</feature>
<dbReference type="InterPro" id="IPR032789">
    <property type="entry name" value="T2SS-T3SS_pil_N"/>
</dbReference>
<gene>
    <name evidence="6" type="ORF">EQG66_12470</name>
</gene>
<protein>
    <submittedName>
        <fullName evidence="6">Type II and III secretion system protein family protein</fullName>
    </submittedName>
</protein>
<dbReference type="GO" id="GO:0015627">
    <property type="term" value="C:type II protein secretion system complex"/>
    <property type="evidence" value="ECO:0007669"/>
    <property type="project" value="TreeGrafter"/>
</dbReference>